<feature type="domain" description="FAD-binding PCMH-type" evidence="6">
    <location>
        <begin position="345"/>
        <end position="517"/>
    </location>
</feature>
<accession>A0ABQ4DN72</accession>
<evidence type="ECO:0000256" key="5">
    <source>
        <dbReference type="ARBA" id="ARBA00023002"/>
    </source>
</evidence>
<dbReference type="RefSeq" id="WP_203674809.1">
    <property type="nucleotide sequence ID" value="NZ_BONP01000015.1"/>
</dbReference>
<protein>
    <recommendedName>
        <fullName evidence="6">FAD-binding PCMH-type domain-containing protein</fullName>
    </recommendedName>
</protein>
<dbReference type="PROSITE" id="PS51387">
    <property type="entry name" value="FAD_PCMH"/>
    <property type="match status" value="1"/>
</dbReference>
<dbReference type="Gene3D" id="3.20.20.30">
    <property type="entry name" value="Luciferase-like domain"/>
    <property type="match status" value="1"/>
</dbReference>
<dbReference type="Gene3D" id="3.30.465.10">
    <property type="match status" value="1"/>
</dbReference>
<dbReference type="SUPFAM" id="SSF56176">
    <property type="entry name" value="FAD-binding/transporter-associated domain-like"/>
    <property type="match status" value="1"/>
</dbReference>
<comment type="cofactor">
    <cofactor evidence="1">
        <name>FAD</name>
        <dbReference type="ChEBI" id="CHEBI:57692"/>
    </cofactor>
</comment>
<gene>
    <name evidence="7" type="ORF">Cph01nite_25630</name>
</gene>
<keyword evidence="5" id="KW-0560">Oxidoreductase</keyword>
<dbReference type="InterPro" id="IPR016169">
    <property type="entry name" value="FAD-bd_PCMH_sub2"/>
</dbReference>
<proteinExistence type="inferred from homology"/>
<evidence type="ECO:0000313" key="8">
    <source>
        <dbReference type="Proteomes" id="UP000614741"/>
    </source>
</evidence>
<evidence type="ECO:0000256" key="2">
    <source>
        <dbReference type="ARBA" id="ARBA00005466"/>
    </source>
</evidence>
<dbReference type="InterPro" id="IPR016166">
    <property type="entry name" value="FAD-bd_PCMH"/>
</dbReference>
<dbReference type="CDD" id="cd01097">
    <property type="entry name" value="Tetrahydromethanopterin_reductase"/>
    <property type="match status" value="1"/>
</dbReference>
<dbReference type="Proteomes" id="UP000614741">
    <property type="component" value="Unassembled WGS sequence"/>
</dbReference>
<sequence>MTDYGHELTFGTFLTPQNADPTAPVDLAVLTEDVGLDLVTFQDHPYQPAFLDTWTLLSWVAARTERVHLAGNVLNVPLRPPAVLARAAASLDLLSGGRVELGLGAGGFWDAIEGMGVPRLTLGQAVDALDEAITVIRALWDTDARGPLRVGGEHHHLAGAKRGPAPAHDIGIWVGAYKPRMLRLVGRSADGWLPSLPYLQPGDLARGNAAIDAAATDAGRDPREIRRLLNITGTFRPAPGDGLDGPPEQWVDELVRYALEDGTGTFVLGTDDPATIRTFAEQVAPAVRDQVAAARASSETVTGAVRSAVALAKRVEGIAYDTAPAEVTAVEPGDRAYAALRSTYMRRGAPGVVLLPRTTTQVVDALGWAREQRGPLAVRSGGHGISGRSTNDGGVLLDVGALDQVTVVDEATRRVRLGAGATWGKVATTLAPHGWAISSGDYGGVGVGGLATTGGIGLLGRSYGLTIDHAVAYEVVTADGTVHVVDAQREPELFWGLRGAGGNLGIVTWVEIEAAEVPDVVFATMTFDASDAVRLVERWARTVREAPRQLTSFLHLQAGGGGRQPLAQAMTVWADDDTTAAVTVLEELLGAGPVLDQRATLTPYSGVVGPVAKHHDGGAPPVTRSGLLPTMTPDVAADVGALLGSGQAMLVQLRATGGAGNDLAPDATAYAHRHQELVLSAFSGRGSRAGLDDVWDRLASPHTDGLYLSFETDPRPERLLDAFPQPTLDRLRALKRTYDPDHVFDQNFPIAPHSTHHP</sequence>
<dbReference type="Gene3D" id="3.40.462.20">
    <property type="match status" value="1"/>
</dbReference>
<evidence type="ECO:0000256" key="3">
    <source>
        <dbReference type="ARBA" id="ARBA00022630"/>
    </source>
</evidence>
<dbReference type="EMBL" id="BONP01000015">
    <property type="protein sequence ID" value="GIG40801.1"/>
    <property type="molecule type" value="Genomic_DNA"/>
</dbReference>
<comment type="similarity">
    <text evidence="2">Belongs to the oxygen-dependent FAD-linked oxidoreductase family.</text>
</comment>
<dbReference type="SUPFAM" id="SSF51679">
    <property type="entry name" value="Bacterial luciferase-like"/>
    <property type="match status" value="1"/>
</dbReference>
<dbReference type="InterPro" id="IPR036318">
    <property type="entry name" value="FAD-bd_PCMH-like_sf"/>
</dbReference>
<dbReference type="Gene3D" id="3.30.43.10">
    <property type="entry name" value="Uridine Diphospho-n-acetylenolpyruvylglucosamine Reductase, domain 2"/>
    <property type="match status" value="1"/>
</dbReference>
<dbReference type="InterPro" id="IPR011251">
    <property type="entry name" value="Luciferase-like_dom"/>
</dbReference>
<dbReference type="InterPro" id="IPR006094">
    <property type="entry name" value="Oxid_FAD_bind_N"/>
</dbReference>
<evidence type="ECO:0000256" key="1">
    <source>
        <dbReference type="ARBA" id="ARBA00001974"/>
    </source>
</evidence>
<dbReference type="InterPro" id="IPR036661">
    <property type="entry name" value="Luciferase-like_sf"/>
</dbReference>
<dbReference type="PANTHER" id="PTHR42973:SF39">
    <property type="entry name" value="FAD-BINDING PCMH-TYPE DOMAIN-CONTAINING PROTEIN"/>
    <property type="match status" value="1"/>
</dbReference>
<keyword evidence="4" id="KW-0274">FAD</keyword>
<dbReference type="PANTHER" id="PTHR42973">
    <property type="entry name" value="BINDING OXIDOREDUCTASE, PUTATIVE (AFU_ORTHOLOGUE AFUA_1G17690)-RELATED"/>
    <property type="match status" value="1"/>
</dbReference>
<keyword evidence="3" id="KW-0285">Flavoprotein</keyword>
<dbReference type="Pfam" id="PF01565">
    <property type="entry name" value="FAD_binding_4"/>
    <property type="match status" value="1"/>
</dbReference>
<dbReference type="InterPro" id="IPR016167">
    <property type="entry name" value="FAD-bd_PCMH_sub1"/>
</dbReference>
<organism evidence="7 8">
    <name type="scientific">Cellulomonas phragmiteti</name>
    <dbReference type="NCBI Taxonomy" id="478780"/>
    <lineage>
        <taxon>Bacteria</taxon>
        <taxon>Bacillati</taxon>
        <taxon>Actinomycetota</taxon>
        <taxon>Actinomycetes</taxon>
        <taxon>Micrococcales</taxon>
        <taxon>Cellulomonadaceae</taxon>
        <taxon>Cellulomonas</taxon>
    </lineage>
</organism>
<reference evidence="7 8" key="1">
    <citation type="submission" date="2021-01" db="EMBL/GenBank/DDBJ databases">
        <title>Whole genome shotgun sequence of Cellulomonas phragmiteti NBRC 110785.</title>
        <authorList>
            <person name="Komaki H."/>
            <person name="Tamura T."/>
        </authorList>
    </citation>
    <scope>NUCLEOTIDE SEQUENCE [LARGE SCALE GENOMIC DNA]</scope>
    <source>
        <strain evidence="7 8">NBRC 110785</strain>
    </source>
</reference>
<dbReference type="Pfam" id="PF00296">
    <property type="entry name" value="Bac_luciferase"/>
    <property type="match status" value="1"/>
</dbReference>
<dbReference type="InterPro" id="IPR050416">
    <property type="entry name" value="FAD-linked_Oxidoreductase"/>
</dbReference>
<evidence type="ECO:0000256" key="4">
    <source>
        <dbReference type="ARBA" id="ARBA00022827"/>
    </source>
</evidence>
<evidence type="ECO:0000259" key="6">
    <source>
        <dbReference type="PROSITE" id="PS51387"/>
    </source>
</evidence>
<comment type="caution">
    <text evidence="7">The sequence shown here is derived from an EMBL/GenBank/DDBJ whole genome shotgun (WGS) entry which is preliminary data.</text>
</comment>
<name>A0ABQ4DN72_9CELL</name>
<evidence type="ECO:0000313" key="7">
    <source>
        <dbReference type="EMBL" id="GIG40801.1"/>
    </source>
</evidence>
<keyword evidence="8" id="KW-1185">Reference proteome</keyword>